<protein>
    <submittedName>
        <fullName evidence="5">Lanatoside 15'-O-acetylesterase</fullName>
    </submittedName>
</protein>
<dbReference type="InterPro" id="IPR036514">
    <property type="entry name" value="SGNH_hydro_sf"/>
</dbReference>
<dbReference type="PANTHER" id="PTHR22835:SF476">
    <property type="entry name" value="OS06G0160200 PROTEIN"/>
    <property type="match status" value="1"/>
</dbReference>
<reference evidence="5" key="2">
    <citation type="submission" date="2023-05" db="EMBL/GenBank/DDBJ databases">
        <authorList>
            <person name="Schelkunov M.I."/>
        </authorList>
    </citation>
    <scope>NUCLEOTIDE SEQUENCE</scope>
    <source>
        <strain evidence="5">Hsosn_3</strain>
        <tissue evidence="5">Leaf</tissue>
    </source>
</reference>
<dbReference type="Pfam" id="PF00657">
    <property type="entry name" value="Lipase_GDSL"/>
    <property type="match status" value="1"/>
</dbReference>
<dbReference type="GO" id="GO:0016788">
    <property type="term" value="F:hydrolase activity, acting on ester bonds"/>
    <property type="evidence" value="ECO:0007669"/>
    <property type="project" value="InterPro"/>
</dbReference>
<keyword evidence="3" id="KW-0378">Hydrolase</keyword>
<evidence type="ECO:0000256" key="4">
    <source>
        <dbReference type="ARBA" id="ARBA00023180"/>
    </source>
</evidence>
<evidence type="ECO:0000256" key="1">
    <source>
        <dbReference type="ARBA" id="ARBA00008668"/>
    </source>
</evidence>
<accession>A0AAD8I0Z4</accession>
<evidence type="ECO:0000256" key="3">
    <source>
        <dbReference type="ARBA" id="ARBA00022801"/>
    </source>
</evidence>
<keyword evidence="2" id="KW-0732">Signal</keyword>
<sequence>MSSVTFQQYVCVVLMLIIGVFVRYNDASCSFQAIFNFGDSNSDTGSMPMSSPNGNTYFQKPAGRSSDGRLIIDFLAQALGFPFLNAYSESGGSDYTHGANFASQGATVKPPDSSNKDWVSQYYLAIQLNRMKTFATSVSKDVLGNSLYVIYIGQNDVTGVLGSAGPGGVKQNLPQVANDIVNTVKELYGLGGRTIMVLNTGPMGCYPAFLVQYPHSDSDVDKSGCMTSYNNGVSEFNQMLKDALFGAKQQLSDANLVYVDIYSALLDIFQNPSSHGMKYSTTTCCGAGGGSNNFNPQIMCGHSGTINGSSVTASACEDPYDYISWDGVHTTEAANKIVTNAIISGYYTDPAFDLHKYCDIQPIG</sequence>
<dbReference type="InterPro" id="IPR001087">
    <property type="entry name" value="GDSL"/>
</dbReference>
<gene>
    <name evidence="5" type="ORF">POM88_032863</name>
</gene>
<evidence type="ECO:0000313" key="5">
    <source>
        <dbReference type="EMBL" id="KAK1376670.1"/>
    </source>
</evidence>
<dbReference type="CDD" id="cd01837">
    <property type="entry name" value="SGNH_plant_lipase_like"/>
    <property type="match status" value="1"/>
</dbReference>
<dbReference type="InterPro" id="IPR035669">
    <property type="entry name" value="SGNH_plant_lipase-like"/>
</dbReference>
<keyword evidence="6" id="KW-1185">Reference proteome</keyword>
<dbReference type="EMBL" id="JAUIZM010000007">
    <property type="protein sequence ID" value="KAK1376670.1"/>
    <property type="molecule type" value="Genomic_DNA"/>
</dbReference>
<dbReference type="Proteomes" id="UP001237642">
    <property type="component" value="Unassembled WGS sequence"/>
</dbReference>
<evidence type="ECO:0000256" key="2">
    <source>
        <dbReference type="ARBA" id="ARBA00022729"/>
    </source>
</evidence>
<organism evidence="5 6">
    <name type="scientific">Heracleum sosnowskyi</name>
    <dbReference type="NCBI Taxonomy" id="360622"/>
    <lineage>
        <taxon>Eukaryota</taxon>
        <taxon>Viridiplantae</taxon>
        <taxon>Streptophyta</taxon>
        <taxon>Embryophyta</taxon>
        <taxon>Tracheophyta</taxon>
        <taxon>Spermatophyta</taxon>
        <taxon>Magnoliopsida</taxon>
        <taxon>eudicotyledons</taxon>
        <taxon>Gunneridae</taxon>
        <taxon>Pentapetalae</taxon>
        <taxon>asterids</taxon>
        <taxon>campanulids</taxon>
        <taxon>Apiales</taxon>
        <taxon>Apiaceae</taxon>
        <taxon>Apioideae</taxon>
        <taxon>apioid superclade</taxon>
        <taxon>Tordylieae</taxon>
        <taxon>Tordyliinae</taxon>
        <taxon>Heracleum</taxon>
    </lineage>
</organism>
<comment type="similarity">
    <text evidence="1">Belongs to the 'GDSL' lipolytic enzyme family.</text>
</comment>
<dbReference type="AlphaFoldDB" id="A0AAD8I0Z4"/>
<keyword evidence="4" id="KW-0325">Glycoprotein</keyword>
<name>A0AAD8I0Z4_9APIA</name>
<dbReference type="SUPFAM" id="SSF52266">
    <property type="entry name" value="SGNH hydrolase"/>
    <property type="match status" value="1"/>
</dbReference>
<evidence type="ECO:0000313" key="6">
    <source>
        <dbReference type="Proteomes" id="UP001237642"/>
    </source>
</evidence>
<dbReference type="Gene3D" id="3.40.50.1110">
    <property type="entry name" value="SGNH hydrolase"/>
    <property type="match status" value="1"/>
</dbReference>
<comment type="caution">
    <text evidence="5">The sequence shown here is derived from an EMBL/GenBank/DDBJ whole genome shotgun (WGS) entry which is preliminary data.</text>
</comment>
<proteinExistence type="inferred from homology"/>
<dbReference type="PANTHER" id="PTHR22835">
    <property type="entry name" value="ZINC FINGER FYVE DOMAIN CONTAINING PROTEIN"/>
    <property type="match status" value="1"/>
</dbReference>
<reference evidence="5" key="1">
    <citation type="submission" date="2023-02" db="EMBL/GenBank/DDBJ databases">
        <title>Genome of toxic invasive species Heracleum sosnowskyi carries increased number of genes despite the absence of recent whole-genome duplications.</title>
        <authorList>
            <person name="Schelkunov M."/>
            <person name="Shtratnikova V."/>
            <person name="Makarenko M."/>
            <person name="Klepikova A."/>
            <person name="Omelchenko D."/>
            <person name="Novikova G."/>
            <person name="Obukhova E."/>
            <person name="Bogdanov V."/>
            <person name="Penin A."/>
            <person name="Logacheva M."/>
        </authorList>
    </citation>
    <scope>NUCLEOTIDE SEQUENCE</scope>
    <source>
        <strain evidence="5">Hsosn_3</strain>
        <tissue evidence="5">Leaf</tissue>
    </source>
</reference>